<accession>A0A1H1HXJ9</accession>
<comment type="similarity">
    <text evidence="2 6">Belongs to the GDT1 family.</text>
</comment>
<feature type="transmembrane region" description="Helical" evidence="6">
    <location>
        <begin position="167"/>
        <end position="188"/>
    </location>
</feature>
<gene>
    <name evidence="7" type="ORF">SAMN05443245_4374</name>
</gene>
<feature type="transmembrane region" description="Helical" evidence="6">
    <location>
        <begin position="37"/>
        <end position="61"/>
    </location>
</feature>
<evidence type="ECO:0000256" key="1">
    <source>
        <dbReference type="ARBA" id="ARBA00004141"/>
    </source>
</evidence>
<organism evidence="7 8">
    <name type="scientific">Paraburkholderia fungorum</name>
    <dbReference type="NCBI Taxonomy" id="134537"/>
    <lineage>
        <taxon>Bacteria</taxon>
        <taxon>Pseudomonadati</taxon>
        <taxon>Pseudomonadota</taxon>
        <taxon>Betaproteobacteria</taxon>
        <taxon>Burkholderiales</taxon>
        <taxon>Burkholderiaceae</taxon>
        <taxon>Paraburkholderia</taxon>
    </lineage>
</organism>
<protein>
    <recommendedName>
        <fullName evidence="6">GDT1 family protein</fullName>
    </recommendedName>
</protein>
<dbReference type="Pfam" id="PF01169">
    <property type="entry name" value="GDT1"/>
    <property type="match status" value="2"/>
</dbReference>
<reference evidence="8" key="1">
    <citation type="submission" date="2016-10" db="EMBL/GenBank/DDBJ databases">
        <authorList>
            <person name="Varghese N."/>
        </authorList>
    </citation>
    <scope>NUCLEOTIDE SEQUENCE [LARGE SCALE GENOMIC DNA]</scope>
    <source>
        <strain evidence="8">GAS106B</strain>
    </source>
</reference>
<name>A0A1H1HXJ9_9BURK</name>
<evidence type="ECO:0000256" key="4">
    <source>
        <dbReference type="ARBA" id="ARBA00022989"/>
    </source>
</evidence>
<dbReference type="EMBL" id="FNKP01000002">
    <property type="protein sequence ID" value="SDR29816.1"/>
    <property type="molecule type" value="Genomic_DNA"/>
</dbReference>
<keyword evidence="4 6" id="KW-1133">Transmembrane helix</keyword>
<comment type="subcellular location">
    <subcellularLocation>
        <location evidence="1 6">Membrane</location>
        <topology evidence="1 6">Multi-pass membrane protein</topology>
    </subcellularLocation>
</comment>
<keyword evidence="5 6" id="KW-0472">Membrane</keyword>
<proteinExistence type="inferred from homology"/>
<evidence type="ECO:0000256" key="6">
    <source>
        <dbReference type="RuleBase" id="RU365102"/>
    </source>
</evidence>
<dbReference type="InterPro" id="IPR001727">
    <property type="entry name" value="GDT1-like"/>
</dbReference>
<dbReference type="RefSeq" id="WP_074768512.1">
    <property type="nucleotide sequence ID" value="NZ_FNKP01000002.1"/>
</dbReference>
<evidence type="ECO:0000256" key="5">
    <source>
        <dbReference type="ARBA" id="ARBA00023136"/>
    </source>
</evidence>
<evidence type="ECO:0000256" key="2">
    <source>
        <dbReference type="ARBA" id="ARBA00009190"/>
    </source>
</evidence>
<evidence type="ECO:0000313" key="8">
    <source>
        <dbReference type="Proteomes" id="UP000183487"/>
    </source>
</evidence>
<dbReference type="AlphaFoldDB" id="A0A1H1HXJ9"/>
<evidence type="ECO:0000256" key="3">
    <source>
        <dbReference type="ARBA" id="ARBA00022692"/>
    </source>
</evidence>
<dbReference type="GO" id="GO:0016020">
    <property type="term" value="C:membrane"/>
    <property type="evidence" value="ECO:0007669"/>
    <property type="project" value="UniProtKB-SubCell"/>
</dbReference>
<dbReference type="PANTHER" id="PTHR12608:SF1">
    <property type="entry name" value="TRANSMEMBRANE PROTEIN 165"/>
    <property type="match status" value="1"/>
</dbReference>
<dbReference type="GO" id="GO:0046873">
    <property type="term" value="F:metal ion transmembrane transporter activity"/>
    <property type="evidence" value="ECO:0007669"/>
    <property type="project" value="InterPro"/>
</dbReference>
<dbReference type="OrthoDB" id="9801356at2"/>
<dbReference type="PANTHER" id="PTHR12608">
    <property type="entry name" value="TRANSMEMBRANE PROTEIN HTP-1 RELATED"/>
    <property type="match status" value="1"/>
</dbReference>
<keyword evidence="3 6" id="KW-0812">Transmembrane</keyword>
<evidence type="ECO:0000313" key="7">
    <source>
        <dbReference type="EMBL" id="SDR29816.1"/>
    </source>
</evidence>
<dbReference type="Proteomes" id="UP000183487">
    <property type="component" value="Unassembled WGS sequence"/>
</dbReference>
<keyword evidence="8" id="KW-1185">Reference proteome</keyword>
<feature type="transmembrane region" description="Helical" evidence="6">
    <location>
        <begin position="67"/>
        <end position="85"/>
    </location>
</feature>
<feature type="transmembrane region" description="Helical" evidence="6">
    <location>
        <begin position="134"/>
        <end position="155"/>
    </location>
</feature>
<sequence>MQSFLVSTSVVGLAEIGDKTQLLSLVLAARYRKPIPIVLGVFVATLINHGFSGALGAWLASIIRPEIMNWAVVASFAVMAVWILIPDKLDDADALPVKDSMGVFGTTAITFFIAEMGDKTQIVTVALAARFHEFFGVVAGTTLGMMLANVPVIYLGHKFADRLPTKAVHILAALIFVVLGGLALRTALYPETHSMF</sequence>
<feature type="transmembrane region" description="Helical" evidence="6">
    <location>
        <begin position="97"/>
        <end position="114"/>
    </location>
</feature>